<keyword evidence="3" id="KW-0746">Sphingolipid metabolism</keyword>
<feature type="domain" description="Glycosyl hydrolase family 30 TIM-barrel" evidence="5">
    <location>
        <begin position="184"/>
        <end position="450"/>
    </location>
</feature>
<dbReference type="PANTHER" id="PTHR11069">
    <property type="entry name" value="GLUCOSYLCERAMIDASE"/>
    <property type="match status" value="1"/>
</dbReference>
<dbReference type="GO" id="GO:0016020">
    <property type="term" value="C:membrane"/>
    <property type="evidence" value="ECO:0007669"/>
    <property type="project" value="GOC"/>
</dbReference>
<evidence type="ECO:0000256" key="3">
    <source>
        <dbReference type="RuleBase" id="RU361188"/>
    </source>
</evidence>
<evidence type="ECO:0000259" key="5">
    <source>
        <dbReference type="Pfam" id="PF02055"/>
    </source>
</evidence>
<comment type="catalytic activity">
    <reaction evidence="3">
        <text>a beta-D-glucosyl-(1&lt;-&gt;1')-N-acylsphing-4-enine + H2O = an N-acylsphing-4-enine + D-glucose</text>
        <dbReference type="Rhea" id="RHEA:13269"/>
        <dbReference type="ChEBI" id="CHEBI:4167"/>
        <dbReference type="ChEBI" id="CHEBI:15377"/>
        <dbReference type="ChEBI" id="CHEBI:22801"/>
        <dbReference type="ChEBI" id="CHEBI:52639"/>
        <dbReference type="EC" id="3.2.1.45"/>
    </reaction>
</comment>
<dbReference type="InterPro" id="IPR001139">
    <property type="entry name" value="Glyco_hydro_30"/>
</dbReference>
<protein>
    <recommendedName>
        <fullName evidence="3">Glucosylceramidase</fullName>
        <ecNumber evidence="3">3.2.1.45</ecNumber>
    </recommendedName>
</protein>
<dbReference type="PANTHER" id="PTHR11069:SF23">
    <property type="entry name" value="LYSOSOMAL ACID GLUCOSYLCERAMIDASE"/>
    <property type="match status" value="1"/>
</dbReference>
<name>A0A8J2P7J0_9HEXA</name>
<keyword evidence="3" id="KW-0443">Lipid metabolism</keyword>
<keyword evidence="1" id="KW-0732">Signal</keyword>
<keyword evidence="2 3" id="KW-0378">Hydrolase</keyword>
<dbReference type="InterPro" id="IPR033453">
    <property type="entry name" value="Glyco_hydro_30_TIM-barrel"/>
</dbReference>
<dbReference type="GO" id="GO:0006680">
    <property type="term" value="P:glucosylceramide catabolic process"/>
    <property type="evidence" value="ECO:0007669"/>
    <property type="project" value="TreeGrafter"/>
</dbReference>
<dbReference type="GO" id="GO:0004348">
    <property type="term" value="F:glucosylceramidase activity"/>
    <property type="evidence" value="ECO:0007669"/>
    <property type="project" value="UniProtKB-EC"/>
</dbReference>
<evidence type="ECO:0000256" key="2">
    <source>
        <dbReference type="ARBA" id="ARBA00022801"/>
    </source>
</evidence>
<dbReference type="EMBL" id="CAJVCH010398677">
    <property type="protein sequence ID" value="CAG7817616.1"/>
    <property type="molecule type" value="Genomic_DNA"/>
</dbReference>
<gene>
    <name evidence="6" type="ORF">AFUS01_LOCUS28171</name>
</gene>
<dbReference type="AlphaFoldDB" id="A0A8J2P7J0"/>
<evidence type="ECO:0000313" key="7">
    <source>
        <dbReference type="Proteomes" id="UP000708208"/>
    </source>
</evidence>
<organism evidence="6 7">
    <name type="scientific">Allacma fusca</name>
    <dbReference type="NCBI Taxonomy" id="39272"/>
    <lineage>
        <taxon>Eukaryota</taxon>
        <taxon>Metazoa</taxon>
        <taxon>Ecdysozoa</taxon>
        <taxon>Arthropoda</taxon>
        <taxon>Hexapoda</taxon>
        <taxon>Collembola</taxon>
        <taxon>Symphypleona</taxon>
        <taxon>Sminthuridae</taxon>
        <taxon>Allacma</taxon>
    </lineage>
</organism>
<evidence type="ECO:0000256" key="1">
    <source>
        <dbReference type="ARBA" id="ARBA00022729"/>
    </source>
</evidence>
<reference evidence="6" key="1">
    <citation type="submission" date="2021-06" db="EMBL/GenBank/DDBJ databases">
        <authorList>
            <person name="Hodson N. C."/>
            <person name="Mongue J. A."/>
            <person name="Jaron S. K."/>
        </authorList>
    </citation>
    <scope>NUCLEOTIDE SEQUENCE</scope>
</reference>
<dbReference type="Proteomes" id="UP000708208">
    <property type="component" value="Unassembled WGS sequence"/>
</dbReference>
<comment type="similarity">
    <text evidence="3">Belongs to the glycosyl hydrolase 30 family.</text>
</comment>
<feature type="compositionally biased region" description="Basic and acidic residues" evidence="4">
    <location>
        <begin position="115"/>
        <end position="141"/>
    </location>
</feature>
<evidence type="ECO:0000256" key="4">
    <source>
        <dbReference type="SAM" id="MobiDB-lite"/>
    </source>
</evidence>
<accession>A0A8J2P7J0</accession>
<sequence>MTSGIFPEELLVGFCGRTRSTKNELWRIPFVLFLVAGALSAVKGNRIGMDRPCIARDFGRGSIVCVCNSTYCDALPRTPPPPTTSAHQHLIHIFTSSKAGERLHKSSSRFSSRRQGHEGQGGREEDERRNNIPSRVRTESEEKPFLIQNTLEDNTLNFQFLEGLSPKNRISKFWVNRNVKYQTVMGFGGAFTDAAGLNIRTLSPNTQENLIKSYFGPDGAEYTMGRVPIGGTDFSTRAYTYDDRGEEPDTNLTHFALQPEDHELKIPYIKRAFELSEGKLELVASPWSAPVWMKTNDKLNGAGSLKKEFYQTWADYIVRFLDEYKKEGIRIWGVTTGNEPFNGFVPFFPFNCMGWRASDMRDWIADNLGPTLKRHRSHSDVRIIMFDDNKGGLPTWTKQILENNRSAQYVDGIGTHWYFDFITGSDVLSRVHKKHPNHFIIQTESCLDSREIWRVPLGFCRGNPRELLLWQSCLKECGRAQVSQGKDEMMRDLKEILSAESHVDGTDPLKVSKASR</sequence>
<feature type="compositionally biased region" description="Basic residues" evidence="4">
    <location>
        <begin position="105"/>
        <end position="114"/>
    </location>
</feature>
<proteinExistence type="inferred from homology"/>
<dbReference type="Pfam" id="PF02055">
    <property type="entry name" value="Glyco_hydro_30"/>
    <property type="match status" value="1"/>
</dbReference>
<keyword evidence="7" id="KW-1185">Reference proteome</keyword>
<dbReference type="OrthoDB" id="2160638at2759"/>
<keyword evidence="3" id="KW-0326">Glycosidase</keyword>
<evidence type="ECO:0000313" key="6">
    <source>
        <dbReference type="EMBL" id="CAG7817616.1"/>
    </source>
</evidence>
<feature type="region of interest" description="Disordered" evidence="4">
    <location>
        <begin position="99"/>
        <end position="141"/>
    </location>
</feature>
<dbReference type="EC" id="3.2.1.45" evidence="3"/>
<comment type="caution">
    <text evidence="6">The sequence shown here is derived from an EMBL/GenBank/DDBJ whole genome shotgun (WGS) entry which is preliminary data.</text>
</comment>